<gene>
    <name evidence="2" type="ORF">SAMN05216226_11912</name>
</gene>
<sequence>MVRASWLPEGWQVSVPRALLVALGCTVFIAVLLLATVSTTAFGLYNPTWEGTSDLREQIDTGSATELDVITDTTEYDTLDSDETVAFVIAPDEPYDSAAAEQMRQFVSRGGTVVVFENFEPQGNVLLSALGVDTRFDGRVIRDEQQYFKGPEMPLATTVENHTLTTGVDQLTLNLATALEPGNATVLVRSSEFAYLVDDPDEGLDDDDELATYPVATVESLGSGTVVAVGDPSITINAMVGEPNNAAFLEQLYSGTDRVMFDLSHQGSVPPLTSVVLTIRETPLLQTLLGGIAIVTVAGVSRGQTRRLRDRLHRTTIWEQLRQRTGRRLATDRQTMATDERAAYLRQQHPDWDEDRIERIVTAFNRTKEQDSKRE</sequence>
<evidence type="ECO:0000313" key="3">
    <source>
        <dbReference type="Proteomes" id="UP000198856"/>
    </source>
</evidence>
<keyword evidence="3" id="KW-1185">Reference proteome</keyword>
<protein>
    <recommendedName>
        <fullName evidence="1">DUF4350 domain-containing protein</fullName>
    </recommendedName>
</protein>
<accession>A0A1G8ZAZ2</accession>
<name>A0A1G8ZAZ2_9EURY</name>
<dbReference type="EMBL" id="FNFC01000019">
    <property type="protein sequence ID" value="SDK11330.1"/>
    <property type="molecule type" value="Genomic_DNA"/>
</dbReference>
<dbReference type="OrthoDB" id="372296at2157"/>
<dbReference type="STRING" id="890420.SAMN05216226_11912"/>
<dbReference type="Gene3D" id="3.40.50.880">
    <property type="match status" value="1"/>
</dbReference>
<dbReference type="InterPro" id="IPR029062">
    <property type="entry name" value="Class_I_gatase-like"/>
</dbReference>
<dbReference type="RefSeq" id="WP_092704569.1">
    <property type="nucleotide sequence ID" value="NZ_FNFC01000019.1"/>
</dbReference>
<dbReference type="Pfam" id="PF14258">
    <property type="entry name" value="DUF4350"/>
    <property type="match status" value="1"/>
</dbReference>
<feature type="domain" description="DUF4350" evidence="1">
    <location>
        <begin position="45"/>
        <end position="252"/>
    </location>
</feature>
<evidence type="ECO:0000313" key="2">
    <source>
        <dbReference type="EMBL" id="SDK11330.1"/>
    </source>
</evidence>
<organism evidence="2 3">
    <name type="scientific">Halovenus aranensis</name>
    <dbReference type="NCBI Taxonomy" id="890420"/>
    <lineage>
        <taxon>Archaea</taxon>
        <taxon>Methanobacteriati</taxon>
        <taxon>Methanobacteriota</taxon>
        <taxon>Stenosarchaea group</taxon>
        <taxon>Halobacteria</taxon>
        <taxon>Halobacteriales</taxon>
        <taxon>Haloarculaceae</taxon>
        <taxon>Halovenus</taxon>
    </lineage>
</organism>
<dbReference type="InterPro" id="IPR025646">
    <property type="entry name" value="DUF4350"/>
</dbReference>
<dbReference type="AlphaFoldDB" id="A0A1G8ZAZ2"/>
<evidence type="ECO:0000259" key="1">
    <source>
        <dbReference type="Pfam" id="PF14258"/>
    </source>
</evidence>
<proteinExistence type="predicted"/>
<dbReference type="Proteomes" id="UP000198856">
    <property type="component" value="Unassembled WGS sequence"/>
</dbReference>
<reference evidence="2 3" key="1">
    <citation type="submission" date="2016-10" db="EMBL/GenBank/DDBJ databases">
        <authorList>
            <person name="de Groot N.N."/>
        </authorList>
    </citation>
    <scope>NUCLEOTIDE SEQUENCE [LARGE SCALE GENOMIC DNA]</scope>
    <source>
        <strain evidence="2 3">IBRC-M10015</strain>
    </source>
</reference>